<comment type="cofactor">
    <cofactor evidence="1">
        <name>heme b</name>
        <dbReference type="ChEBI" id="CHEBI:60344"/>
    </cofactor>
</comment>
<protein>
    <recommendedName>
        <fullName evidence="8">Heme haloperoxidase family profile domain-containing protein</fullName>
    </recommendedName>
</protein>
<keyword evidence="6" id="KW-0408">Iron</keyword>
<dbReference type="PANTHER" id="PTHR33577:SF1">
    <property type="entry name" value="HEME HALOPEROXIDASE FAMILY PROFILE DOMAIN-CONTAINING PROTEIN"/>
    <property type="match status" value="1"/>
</dbReference>
<dbReference type="Proteomes" id="UP000800092">
    <property type="component" value="Unassembled WGS sequence"/>
</dbReference>
<keyword evidence="3" id="KW-0349">Heme</keyword>
<dbReference type="PROSITE" id="PS51405">
    <property type="entry name" value="HEME_HALOPEROXIDASE"/>
    <property type="match status" value="1"/>
</dbReference>
<sequence>MDQFMGPVYAEAFKQKLKRQVDSTAPQGAGALPATPPPFDAAAQYVSNQGDYAFVAPGPGDQRGECPGLNAMANHGYLPHNGYATIQQFYNAAQTVFGMSPDLSLFLATYGAVVDGPLTSWSIAGDPHVGIGGSHNNYEGDSSPLMADLNQYGSNSRLVMEQFNNLYNLQPNASAANYNLDVLRTFRGQRFQESIDKNPYFAYLPFSGTAVTQAAFSFIYRFMANKSAEYPEGILNKDVLKSFMSIYGPEDNLTWVPGNERIPDNWYKRNPIDEYSIPYFITDILYFSETSPQINLPGCNKGTVNSFSIIDPAILTNGAYTAEQAAANPFCFAVEFALAELPLITGLSTSELASLIGPLTSPLSGLNCTPIGSVNQSALTACPGFSLYGGPTGTVADGAIQS</sequence>
<dbReference type="AlphaFoldDB" id="A0A6A6H867"/>
<evidence type="ECO:0000259" key="8">
    <source>
        <dbReference type="PROSITE" id="PS51405"/>
    </source>
</evidence>
<evidence type="ECO:0000256" key="2">
    <source>
        <dbReference type="ARBA" id="ARBA00022559"/>
    </source>
</evidence>
<keyword evidence="4" id="KW-0479">Metal-binding</keyword>
<dbReference type="OrthoDB" id="407298at2759"/>
<dbReference type="GO" id="GO:0046872">
    <property type="term" value="F:metal ion binding"/>
    <property type="evidence" value="ECO:0007669"/>
    <property type="project" value="UniProtKB-KW"/>
</dbReference>
<evidence type="ECO:0000256" key="1">
    <source>
        <dbReference type="ARBA" id="ARBA00001970"/>
    </source>
</evidence>
<evidence type="ECO:0000313" key="10">
    <source>
        <dbReference type="Proteomes" id="UP000800092"/>
    </source>
</evidence>
<dbReference type="EMBL" id="ML991799">
    <property type="protein sequence ID" value="KAF2234296.1"/>
    <property type="molecule type" value="Genomic_DNA"/>
</dbReference>
<evidence type="ECO:0000313" key="9">
    <source>
        <dbReference type="EMBL" id="KAF2234296.1"/>
    </source>
</evidence>
<dbReference type="PANTHER" id="PTHR33577">
    <property type="entry name" value="STERIGMATOCYSTIN BIOSYNTHESIS PEROXIDASE STCC-RELATED"/>
    <property type="match status" value="1"/>
</dbReference>
<name>A0A6A6H867_VIRVR</name>
<reference evidence="9" key="1">
    <citation type="journal article" date="2020" name="Stud. Mycol.">
        <title>101 Dothideomycetes genomes: a test case for predicting lifestyles and emergence of pathogens.</title>
        <authorList>
            <person name="Haridas S."/>
            <person name="Albert R."/>
            <person name="Binder M."/>
            <person name="Bloem J."/>
            <person name="Labutti K."/>
            <person name="Salamov A."/>
            <person name="Andreopoulos B."/>
            <person name="Baker S."/>
            <person name="Barry K."/>
            <person name="Bills G."/>
            <person name="Bluhm B."/>
            <person name="Cannon C."/>
            <person name="Castanera R."/>
            <person name="Culley D."/>
            <person name="Daum C."/>
            <person name="Ezra D."/>
            <person name="Gonzalez J."/>
            <person name="Henrissat B."/>
            <person name="Kuo A."/>
            <person name="Liang C."/>
            <person name="Lipzen A."/>
            <person name="Lutzoni F."/>
            <person name="Magnuson J."/>
            <person name="Mondo S."/>
            <person name="Nolan M."/>
            <person name="Ohm R."/>
            <person name="Pangilinan J."/>
            <person name="Park H.-J."/>
            <person name="Ramirez L."/>
            <person name="Alfaro M."/>
            <person name="Sun H."/>
            <person name="Tritt A."/>
            <person name="Yoshinaga Y."/>
            <person name="Zwiers L.-H."/>
            <person name="Turgeon B."/>
            <person name="Goodwin S."/>
            <person name="Spatafora J."/>
            <person name="Crous P."/>
            <person name="Grigoriev I."/>
        </authorList>
    </citation>
    <scope>NUCLEOTIDE SEQUENCE</scope>
    <source>
        <strain evidence="9">Tuck. ex Michener</strain>
    </source>
</reference>
<evidence type="ECO:0000256" key="4">
    <source>
        <dbReference type="ARBA" id="ARBA00022723"/>
    </source>
</evidence>
<evidence type="ECO:0000256" key="6">
    <source>
        <dbReference type="ARBA" id="ARBA00023004"/>
    </source>
</evidence>
<dbReference type="SUPFAM" id="SSF47571">
    <property type="entry name" value="Cloroperoxidase"/>
    <property type="match status" value="1"/>
</dbReference>
<gene>
    <name evidence="9" type="ORF">EV356DRAFT_523766</name>
</gene>
<dbReference type="Gene3D" id="1.10.489.10">
    <property type="entry name" value="Chloroperoxidase-like"/>
    <property type="match status" value="1"/>
</dbReference>
<organism evidence="9 10">
    <name type="scientific">Viridothelium virens</name>
    <name type="common">Speckled blister lichen</name>
    <name type="synonym">Trypethelium virens</name>
    <dbReference type="NCBI Taxonomy" id="1048519"/>
    <lineage>
        <taxon>Eukaryota</taxon>
        <taxon>Fungi</taxon>
        <taxon>Dikarya</taxon>
        <taxon>Ascomycota</taxon>
        <taxon>Pezizomycotina</taxon>
        <taxon>Dothideomycetes</taxon>
        <taxon>Dothideomycetes incertae sedis</taxon>
        <taxon>Trypetheliales</taxon>
        <taxon>Trypetheliaceae</taxon>
        <taxon>Viridothelium</taxon>
    </lineage>
</organism>
<dbReference type="GO" id="GO:0004601">
    <property type="term" value="F:peroxidase activity"/>
    <property type="evidence" value="ECO:0007669"/>
    <property type="project" value="UniProtKB-KW"/>
</dbReference>
<comment type="similarity">
    <text evidence="7">Belongs to the chloroperoxidase family.</text>
</comment>
<keyword evidence="10" id="KW-1185">Reference proteome</keyword>
<evidence type="ECO:0000256" key="3">
    <source>
        <dbReference type="ARBA" id="ARBA00022617"/>
    </source>
</evidence>
<evidence type="ECO:0000256" key="7">
    <source>
        <dbReference type="ARBA" id="ARBA00025795"/>
    </source>
</evidence>
<evidence type="ECO:0000256" key="5">
    <source>
        <dbReference type="ARBA" id="ARBA00023002"/>
    </source>
</evidence>
<dbReference type="Pfam" id="PF01328">
    <property type="entry name" value="Peroxidase_2"/>
    <property type="match status" value="1"/>
</dbReference>
<dbReference type="InterPro" id="IPR000028">
    <property type="entry name" value="Chloroperoxidase"/>
</dbReference>
<proteinExistence type="inferred from homology"/>
<keyword evidence="2" id="KW-0575">Peroxidase</keyword>
<feature type="domain" description="Heme haloperoxidase family profile" evidence="8">
    <location>
        <begin position="50"/>
        <end position="286"/>
    </location>
</feature>
<dbReference type="InterPro" id="IPR036851">
    <property type="entry name" value="Chloroperoxidase-like_sf"/>
</dbReference>
<accession>A0A6A6H867</accession>
<keyword evidence="5" id="KW-0560">Oxidoreductase</keyword>